<reference evidence="1 2" key="1">
    <citation type="submission" date="2019-08" db="EMBL/GenBank/DDBJ databases">
        <title>Complete genome sequence of Terriglobus albidus strain ORNL.</title>
        <authorList>
            <person name="Podar M."/>
        </authorList>
    </citation>
    <scope>NUCLEOTIDE SEQUENCE [LARGE SCALE GENOMIC DNA]</scope>
    <source>
        <strain evidence="1 2">ORNL</strain>
    </source>
</reference>
<name>A0A5B9EH45_9BACT</name>
<dbReference type="EMBL" id="CP042806">
    <property type="protein sequence ID" value="QEE31149.1"/>
    <property type="molecule type" value="Genomic_DNA"/>
</dbReference>
<accession>A0A5B9EH45</accession>
<protein>
    <submittedName>
        <fullName evidence="1">DUF4256 domain-containing protein</fullName>
    </submittedName>
</protein>
<evidence type="ECO:0000313" key="2">
    <source>
        <dbReference type="Proteomes" id="UP000321820"/>
    </source>
</evidence>
<gene>
    <name evidence="1" type="ORF">FTW19_03090</name>
</gene>
<keyword evidence="2" id="KW-1185">Reference proteome</keyword>
<dbReference type="KEGG" id="talb:FTW19_03090"/>
<organism evidence="1 2">
    <name type="scientific">Terriglobus albidus</name>
    <dbReference type="NCBI Taxonomy" id="1592106"/>
    <lineage>
        <taxon>Bacteria</taxon>
        <taxon>Pseudomonadati</taxon>
        <taxon>Acidobacteriota</taxon>
        <taxon>Terriglobia</taxon>
        <taxon>Terriglobales</taxon>
        <taxon>Acidobacteriaceae</taxon>
        <taxon>Terriglobus</taxon>
    </lineage>
</organism>
<dbReference type="OrthoDB" id="8442276at2"/>
<evidence type="ECO:0000313" key="1">
    <source>
        <dbReference type="EMBL" id="QEE31149.1"/>
    </source>
</evidence>
<dbReference type="InterPro" id="IPR025352">
    <property type="entry name" value="DUF4256"/>
</dbReference>
<proteinExistence type="predicted"/>
<sequence>MAAATLSKEQRETLLKTLQDRFEKNGKRHEDLSWPDVQARLTRKSRALWTLSEMERTGGEPDVIGRDDETGEYIFCDCSAESPEGRRNVCYDREGQKKREKEGLPIAGNVLDMAAEIGIEPLDEEQYRELQKLGSFDTKTQSWLKTSDEITKLGGAIFADRRYGRVFVYHNTAPCFYRGRGFRGLFRV</sequence>
<dbReference type="Pfam" id="PF14066">
    <property type="entry name" value="DUF4256"/>
    <property type="match status" value="1"/>
</dbReference>
<dbReference type="AlphaFoldDB" id="A0A5B9EH45"/>
<dbReference type="Proteomes" id="UP000321820">
    <property type="component" value="Chromosome"/>
</dbReference>